<accession>A0ABW1G416</accession>
<dbReference type="Proteomes" id="UP001596174">
    <property type="component" value="Unassembled WGS sequence"/>
</dbReference>
<proteinExistence type="predicted"/>
<dbReference type="EMBL" id="JBHSQJ010000083">
    <property type="protein sequence ID" value="MFC5909500.1"/>
    <property type="molecule type" value="Genomic_DNA"/>
</dbReference>
<gene>
    <name evidence="1" type="ORF">ACFP3V_20055</name>
</gene>
<protein>
    <submittedName>
        <fullName evidence="1">Uncharacterized protein</fullName>
    </submittedName>
</protein>
<keyword evidence="2" id="KW-1185">Reference proteome</keyword>
<name>A0ABW1G416_9ACTN</name>
<comment type="caution">
    <text evidence="1">The sequence shown here is derived from an EMBL/GenBank/DDBJ whole genome shotgun (WGS) entry which is preliminary data.</text>
</comment>
<evidence type="ECO:0000313" key="2">
    <source>
        <dbReference type="Proteomes" id="UP001596174"/>
    </source>
</evidence>
<reference evidence="2" key="1">
    <citation type="journal article" date="2019" name="Int. J. Syst. Evol. Microbiol.">
        <title>The Global Catalogue of Microorganisms (GCM) 10K type strain sequencing project: providing services to taxonomists for standard genome sequencing and annotation.</title>
        <authorList>
            <consortium name="The Broad Institute Genomics Platform"/>
            <consortium name="The Broad Institute Genome Sequencing Center for Infectious Disease"/>
            <person name="Wu L."/>
            <person name="Ma J."/>
        </authorList>
    </citation>
    <scope>NUCLEOTIDE SEQUENCE [LARGE SCALE GENOMIC DNA]</scope>
    <source>
        <strain evidence="2">JCM 4816</strain>
    </source>
</reference>
<evidence type="ECO:0000313" key="1">
    <source>
        <dbReference type="EMBL" id="MFC5909500.1"/>
    </source>
</evidence>
<organism evidence="1 2">
    <name type="scientific">Streptacidiphilus monticola</name>
    <dbReference type="NCBI Taxonomy" id="2161674"/>
    <lineage>
        <taxon>Bacteria</taxon>
        <taxon>Bacillati</taxon>
        <taxon>Actinomycetota</taxon>
        <taxon>Actinomycetes</taxon>
        <taxon>Kitasatosporales</taxon>
        <taxon>Streptomycetaceae</taxon>
        <taxon>Streptacidiphilus</taxon>
    </lineage>
</organism>
<sequence>MTTAPEHHPTPQDLAALLDRAERDIAAQRHAYGTELDDDTAARAAWNTWRTLRELVPAIRALLDSQPTPTGPAAAVRHLRVVREAA</sequence>
<dbReference type="RefSeq" id="WP_380585356.1">
    <property type="nucleotide sequence ID" value="NZ_JBHSQJ010000083.1"/>
</dbReference>